<dbReference type="Pfam" id="PF00067">
    <property type="entry name" value="p450"/>
    <property type="match status" value="1"/>
</dbReference>
<proteinExistence type="inferred from homology"/>
<evidence type="ECO:0000256" key="11">
    <source>
        <dbReference type="ARBA" id="ARBA00023033"/>
    </source>
</evidence>
<evidence type="ECO:0000256" key="1">
    <source>
        <dbReference type="ARBA" id="ARBA00001971"/>
    </source>
</evidence>
<evidence type="ECO:0000256" key="2">
    <source>
        <dbReference type="ARBA" id="ARBA00004370"/>
    </source>
</evidence>
<evidence type="ECO:0000256" key="4">
    <source>
        <dbReference type="ARBA" id="ARBA00010617"/>
    </source>
</evidence>
<dbReference type="GO" id="GO:0016705">
    <property type="term" value="F:oxidoreductase activity, acting on paired donors, with incorporation or reduction of molecular oxygen"/>
    <property type="evidence" value="ECO:0007669"/>
    <property type="project" value="InterPro"/>
</dbReference>
<dbReference type="CDD" id="cd11061">
    <property type="entry name" value="CYP67-like"/>
    <property type="match status" value="1"/>
</dbReference>
<dbReference type="Proteomes" id="UP000799429">
    <property type="component" value="Unassembled WGS sequence"/>
</dbReference>
<sequence>MLELHSFEELKSLLSLILASVIGTGLIYVLAVVLYRLTFHPLAKYPGPFLAKITAWYDVYHAYKGDKHIHFVYLHEKYGTFVRFGPNKLSINHPEALKAIYGHRANTRKSDFYLAFPAAKGVVSTHTAIDRQTHSRKRRVLSYAFSDSALKGMEEYVLVHIRDYLNKLVSASSEPNGSANGHVKSEKSGWSEAKDVATWTNYMSFDILGDLCFGKPFGMLAGNVENRHMIYLLTQAVRRHNITGPMPALHQTGFDKILLRKIYNDRQQYLAFSRAMVGARSKAGIMESERKDFFWYILRSKDPETGQGFSSGELWGESNTLIVAGSDTSSITISSTIFYLLHNPDCLTRLTTEIDSKFASAEDIRSGPVLNSCTYLRACVDEALRMSPPVGGLLERYVLPGGLTVLGHQIPAGTDLGTPIYAIHHHPDYVPNAYTYDPSRWSSETGSPVDLEKLHSVFNPFSIGPRGCIGKPMGYLEVTLTLARLVWGYEMRLAPGEAGMMGEGRKGLGWGREREGEFQTEEMFVSKVRGPVVQFRERMR</sequence>
<comment type="subcellular location">
    <subcellularLocation>
        <location evidence="2">Membrane</location>
    </subcellularLocation>
</comment>
<dbReference type="SUPFAM" id="SSF48264">
    <property type="entry name" value="Cytochrome P450"/>
    <property type="match status" value="1"/>
</dbReference>
<organism evidence="16 17">
    <name type="scientific">Patellaria atrata CBS 101060</name>
    <dbReference type="NCBI Taxonomy" id="1346257"/>
    <lineage>
        <taxon>Eukaryota</taxon>
        <taxon>Fungi</taxon>
        <taxon>Dikarya</taxon>
        <taxon>Ascomycota</taxon>
        <taxon>Pezizomycotina</taxon>
        <taxon>Dothideomycetes</taxon>
        <taxon>Dothideomycetes incertae sedis</taxon>
        <taxon>Patellariales</taxon>
        <taxon>Patellariaceae</taxon>
        <taxon>Patellaria</taxon>
    </lineage>
</organism>
<protein>
    <submittedName>
        <fullName evidence="16">Cytochrome P450</fullName>
    </submittedName>
</protein>
<comment type="cofactor">
    <cofactor evidence="1 13">
        <name>heme</name>
        <dbReference type="ChEBI" id="CHEBI:30413"/>
    </cofactor>
</comment>
<accession>A0A9P4VVD6</accession>
<dbReference type="Gene3D" id="1.10.630.10">
    <property type="entry name" value="Cytochrome P450"/>
    <property type="match status" value="1"/>
</dbReference>
<dbReference type="GO" id="GO:0004497">
    <property type="term" value="F:monooxygenase activity"/>
    <property type="evidence" value="ECO:0007669"/>
    <property type="project" value="UniProtKB-KW"/>
</dbReference>
<keyword evidence="12 15" id="KW-0472">Membrane</keyword>
<evidence type="ECO:0000256" key="8">
    <source>
        <dbReference type="ARBA" id="ARBA00022989"/>
    </source>
</evidence>
<comment type="caution">
    <text evidence="16">The sequence shown here is derived from an EMBL/GenBank/DDBJ whole genome shotgun (WGS) entry which is preliminary data.</text>
</comment>
<keyword evidence="11 14" id="KW-0503">Monooxygenase</keyword>
<keyword evidence="8 15" id="KW-1133">Transmembrane helix</keyword>
<dbReference type="AlphaFoldDB" id="A0A9P4VVD6"/>
<dbReference type="InterPro" id="IPR017972">
    <property type="entry name" value="Cyt_P450_CS"/>
</dbReference>
<comment type="pathway">
    <text evidence="3">Mycotoxin biosynthesis.</text>
</comment>
<keyword evidence="6 15" id="KW-0812">Transmembrane</keyword>
<comment type="similarity">
    <text evidence="4 14">Belongs to the cytochrome P450 family.</text>
</comment>
<dbReference type="PRINTS" id="PR00385">
    <property type="entry name" value="P450"/>
</dbReference>
<evidence type="ECO:0000256" key="6">
    <source>
        <dbReference type="ARBA" id="ARBA00022692"/>
    </source>
</evidence>
<dbReference type="InterPro" id="IPR036396">
    <property type="entry name" value="Cyt_P450_sf"/>
</dbReference>
<gene>
    <name evidence="16" type="ORF">M501DRAFT_1006019</name>
</gene>
<evidence type="ECO:0000256" key="14">
    <source>
        <dbReference type="RuleBase" id="RU000461"/>
    </source>
</evidence>
<dbReference type="PANTHER" id="PTHR24305">
    <property type="entry name" value="CYTOCHROME P450"/>
    <property type="match status" value="1"/>
</dbReference>
<dbReference type="PRINTS" id="PR00463">
    <property type="entry name" value="EP450I"/>
</dbReference>
<dbReference type="GO" id="GO:0005506">
    <property type="term" value="F:iron ion binding"/>
    <property type="evidence" value="ECO:0007669"/>
    <property type="project" value="InterPro"/>
</dbReference>
<keyword evidence="10 13" id="KW-0408">Iron</keyword>
<dbReference type="PROSITE" id="PS00086">
    <property type="entry name" value="CYTOCHROME_P450"/>
    <property type="match status" value="1"/>
</dbReference>
<feature type="transmembrane region" description="Helical" evidence="15">
    <location>
        <begin position="12"/>
        <end position="35"/>
    </location>
</feature>
<dbReference type="GO" id="GO:0020037">
    <property type="term" value="F:heme binding"/>
    <property type="evidence" value="ECO:0007669"/>
    <property type="project" value="InterPro"/>
</dbReference>
<evidence type="ECO:0000313" key="16">
    <source>
        <dbReference type="EMBL" id="KAF2843450.1"/>
    </source>
</evidence>
<keyword evidence="5 13" id="KW-0349">Heme</keyword>
<dbReference type="InterPro" id="IPR050121">
    <property type="entry name" value="Cytochrome_P450_monoxygenase"/>
</dbReference>
<keyword evidence="9 14" id="KW-0560">Oxidoreductase</keyword>
<feature type="binding site" description="axial binding residue" evidence="13">
    <location>
        <position position="468"/>
    </location>
    <ligand>
        <name>heme</name>
        <dbReference type="ChEBI" id="CHEBI:30413"/>
    </ligand>
    <ligandPart>
        <name>Fe</name>
        <dbReference type="ChEBI" id="CHEBI:18248"/>
    </ligandPart>
</feature>
<evidence type="ECO:0000256" key="9">
    <source>
        <dbReference type="ARBA" id="ARBA00023002"/>
    </source>
</evidence>
<dbReference type="InterPro" id="IPR001128">
    <property type="entry name" value="Cyt_P450"/>
</dbReference>
<evidence type="ECO:0000256" key="5">
    <source>
        <dbReference type="ARBA" id="ARBA00022617"/>
    </source>
</evidence>
<dbReference type="GO" id="GO:0016020">
    <property type="term" value="C:membrane"/>
    <property type="evidence" value="ECO:0007669"/>
    <property type="project" value="UniProtKB-SubCell"/>
</dbReference>
<dbReference type="GO" id="GO:1902181">
    <property type="term" value="P:verruculogen biosynthetic process"/>
    <property type="evidence" value="ECO:0007669"/>
    <property type="project" value="UniProtKB-ARBA"/>
</dbReference>
<dbReference type="InterPro" id="IPR002401">
    <property type="entry name" value="Cyt_P450_E_grp-I"/>
</dbReference>
<evidence type="ECO:0000256" key="12">
    <source>
        <dbReference type="ARBA" id="ARBA00023136"/>
    </source>
</evidence>
<keyword evidence="17" id="KW-1185">Reference proteome</keyword>
<evidence type="ECO:0000256" key="7">
    <source>
        <dbReference type="ARBA" id="ARBA00022723"/>
    </source>
</evidence>
<dbReference type="FunFam" id="1.10.630.10:FF:000063">
    <property type="entry name" value="Cytochrome P450 monooxygenase"/>
    <property type="match status" value="1"/>
</dbReference>
<evidence type="ECO:0000256" key="15">
    <source>
        <dbReference type="SAM" id="Phobius"/>
    </source>
</evidence>
<name>A0A9P4VVD6_9PEZI</name>
<keyword evidence="7 13" id="KW-0479">Metal-binding</keyword>
<evidence type="ECO:0000256" key="13">
    <source>
        <dbReference type="PIRSR" id="PIRSR602401-1"/>
    </source>
</evidence>
<evidence type="ECO:0000256" key="10">
    <source>
        <dbReference type="ARBA" id="ARBA00023004"/>
    </source>
</evidence>
<dbReference type="PANTHER" id="PTHR24305:SF237">
    <property type="entry name" value="CYTOCHROME P450 MONOOXYGENASE ATNE-RELATED"/>
    <property type="match status" value="1"/>
</dbReference>
<dbReference type="OrthoDB" id="1470350at2759"/>
<reference evidence="16" key="1">
    <citation type="journal article" date="2020" name="Stud. Mycol.">
        <title>101 Dothideomycetes genomes: a test case for predicting lifestyles and emergence of pathogens.</title>
        <authorList>
            <person name="Haridas S."/>
            <person name="Albert R."/>
            <person name="Binder M."/>
            <person name="Bloem J."/>
            <person name="Labutti K."/>
            <person name="Salamov A."/>
            <person name="Andreopoulos B."/>
            <person name="Baker S."/>
            <person name="Barry K."/>
            <person name="Bills G."/>
            <person name="Bluhm B."/>
            <person name="Cannon C."/>
            <person name="Castanera R."/>
            <person name="Culley D."/>
            <person name="Daum C."/>
            <person name="Ezra D."/>
            <person name="Gonzalez J."/>
            <person name="Henrissat B."/>
            <person name="Kuo A."/>
            <person name="Liang C."/>
            <person name="Lipzen A."/>
            <person name="Lutzoni F."/>
            <person name="Magnuson J."/>
            <person name="Mondo S."/>
            <person name="Nolan M."/>
            <person name="Ohm R."/>
            <person name="Pangilinan J."/>
            <person name="Park H.-J."/>
            <person name="Ramirez L."/>
            <person name="Alfaro M."/>
            <person name="Sun H."/>
            <person name="Tritt A."/>
            <person name="Yoshinaga Y."/>
            <person name="Zwiers L.-H."/>
            <person name="Turgeon B."/>
            <person name="Goodwin S."/>
            <person name="Spatafora J."/>
            <person name="Crous P."/>
            <person name="Grigoriev I."/>
        </authorList>
    </citation>
    <scope>NUCLEOTIDE SEQUENCE</scope>
    <source>
        <strain evidence="16">CBS 101060</strain>
    </source>
</reference>
<evidence type="ECO:0000256" key="3">
    <source>
        <dbReference type="ARBA" id="ARBA00004685"/>
    </source>
</evidence>
<dbReference type="EMBL" id="MU006089">
    <property type="protein sequence ID" value="KAF2843450.1"/>
    <property type="molecule type" value="Genomic_DNA"/>
</dbReference>
<evidence type="ECO:0000313" key="17">
    <source>
        <dbReference type="Proteomes" id="UP000799429"/>
    </source>
</evidence>